<keyword evidence="5 9" id="KW-0238">DNA-binding</keyword>
<dbReference type="InterPro" id="IPR036910">
    <property type="entry name" value="HMG_box_dom_sf"/>
</dbReference>
<feature type="region of interest" description="Disordered" evidence="10">
    <location>
        <begin position="264"/>
        <end position="283"/>
    </location>
</feature>
<evidence type="ECO:0000256" key="7">
    <source>
        <dbReference type="ARBA" id="ARBA00023163"/>
    </source>
</evidence>
<dbReference type="InterPro" id="IPR009071">
    <property type="entry name" value="HMG_box_dom"/>
</dbReference>
<feature type="compositionally biased region" description="Gly residues" evidence="10">
    <location>
        <begin position="1"/>
        <end position="11"/>
    </location>
</feature>
<evidence type="ECO:0000259" key="11">
    <source>
        <dbReference type="PROSITE" id="PS50118"/>
    </source>
</evidence>
<feature type="region of interest" description="Disordered" evidence="10">
    <location>
        <begin position="473"/>
        <end position="494"/>
    </location>
</feature>
<dbReference type="RefSeq" id="XP_060027257.1">
    <property type="nucleotide sequence ID" value="XM_060171274.1"/>
</dbReference>
<evidence type="ECO:0000256" key="3">
    <source>
        <dbReference type="ARBA" id="ARBA00022687"/>
    </source>
</evidence>
<keyword evidence="8 9" id="KW-0539">Nucleus</keyword>
<evidence type="ECO:0000256" key="5">
    <source>
        <dbReference type="ARBA" id="ARBA00023125"/>
    </source>
</evidence>
<feature type="compositionally biased region" description="Low complexity" evidence="10">
    <location>
        <begin position="550"/>
        <end position="561"/>
    </location>
</feature>
<keyword evidence="12" id="KW-1185">Reference proteome</keyword>
<dbReference type="PROSITE" id="PS50118">
    <property type="entry name" value="HMG_BOX_2"/>
    <property type="match status" value="1"/>
</dbReference>
<comment type="subcellular location">
    <subcellularLocation>
        <location evidence="1">Nucleus</location>
    </subcellularLocation>
</comment>
<accession>A0ABM3VSF0</accession>
<feature type="region of interest" description="Disordered" evidence="10">
    <location>
        <begin position="629"/>
        <end position="674"/>
    </location>
</feature>
<evidence type="ECO:0000256" key="9">
    <source>
        <dbReference type="PROSITE-ProRule" id="PRU00267"/>
    </source>
</evidence>
<keyword evidence="3" id="KW-0879">Wnt signaling pathway</keyword>
<evidence type="ECO:0000256" key="8">
    <source>
        <dbReference type="ARBA" id="ARBA00023242"/>
    </source>
</evidence>
<feature type="compositionally biased region" description="Polar residues" evidence="10">
    <location>
        <begin position="653"/>
        <end position="674"/>
    </location>
</feature>
<name>A0ABM3VSF0_ERIEU</name>
<dbReference type="SMART" id="SM01366">
    <property type="entry name" value="c-clamp"/>
    <property type="match status" value="1"/>
</dbReference>
<dbReference type="InterPro" id="IPR027397">
    <property type="entry name" value="Catenin-bd_sf"/>
</dbReference>
<feature type="region of interest" description="Disordered" evidence="10">
    <location>
        <begin position="371"/>
        <end position="403"/>
    </location>
</feature>
<dbReference type="SMART" id="SM00398">
    <property type="entry name" value="HMG"/>
    <property type="match status" value="1"/>
</dbReference>
<feature type="compositionally biased region" description="Polar residues" evidence="10">
    <location>
        <begin position="575"/>
        <end position="588"/>
    </location>
</feature>
<evidence type="ECO:0000313" key="12">
    <source>
        <dbReference type="Proteomes" id="UP001652624"/>
    </source>
</evidence>
<feature type="region of interest" description="Disordered" evidence="10">
    <location>
        <begin position="549"/>
        <end position="600"/>
    </location>
</feature>
<protein>
    <submittedName>
        <fullName evidence="13">Transcription factor 7-like 2 isoform X1</fullName>
    </submittedName>
</protein>
<dbReference type="Gene3D" id="4.10.900.10">
    <property type="entry name" value="TCF3-CBD (Catenin binding domain)"/>
    <property type="match status" value="1"/>
</dbReference>
<evidence type="ECO:0000313" key="13">
    <source>
        <dbReference type="RefSeq" id="XP_060027257.1"/>
    </source>
</evidence>
<feature type="compositionally biased region" description="Basic and acidic residues" evidence="10">
    <location>
        <begin position="63"/>
        <end position="91"/>
    </location>
</feature>
<sequence>MPQLNGGGGDDLGANDELISFKDEGEQEEKSSDNSSAERDLADVKSSLVNESETNQNSSSDSEAERRPPPRSESFRDKSRESLEEAAKRQDGGLFKGPPYPGYPFIMIPDLTSPYLPNGSLSPTARTLHFQSGSTHYSAYKTIEHQIAIQYLQMKWPLLDVQAGTLQSRQALKDARSPSPAHIVQCPLPCCTQGHDCQHFYPLSDFTVSTQVFRDKQRSHSLHKVGEPWCLESNKVPVVQHPHHVHPLTPLITYSNEHFTPGNPPPHLPADVDPKTGIPRPPHPPDISPYYPLSPGTVGQIPHPLGWLVPQQGQPVYPITTGGFRHPYPTALTVNASMSSFLSSRFPPHMVPPHHTLHTTGIPHPAIVTPTVKQESSQSDVGSLHSSKHQDSKKEEEKKKPHIKKPLNAFMLYMKEMRAKVVAECTLKESAAINQILGRRWHALSREEQAKYYELARKERQLHMQLYPGWSARDNYGKKKKRKRDKQPGETNEHSECFLNPCLSLPPITDLSAPKKCRARFGLDQQNNWCGPCRRKKKCVRYIQGEGSCLSPPSSDGSLLDSPPPSPNLLGSSPQDAKSQTEQTQPLSLSLKPDPLAHLSMMPPPPALLLAEAAHGKAPVLCPNGALDLPPTALQQPLLPSSSLAQPSTSSLHSHNSLAGTQPQPLSLVTKSLE</sequence>
<keyword evidence="6" id="KW-0010">Activator</keyword>
<dbReference type="SUPFAM" id="SSF47095">
    <property type="entry name" value="HMG-box"/>
    <property type="match status" value="1"/>
</dbReference>
<dbReference type="InterPro" id="IPR024940">
    <property type="entry name" value="TCF/LEF"/>
</dbReference>
<feature type="compositionally biased region" description="Polar residues" evidence="10">
    <location>
        <begin position="47"/>
        <end position="57"/>
    </location>
</feature>
<reference evidence="13" key="1">
    <citation type="submission" date="2025-08" db="UniProtKB">
        <authorList>
            <consortium name="RefSeq"/>
        </authorList>
    </citation>
    <scope>IDENTIFICATION</scope>
</reference>
<organism evidence="12 13">
    <name type="scientific">Erinaceus europaeus</name>
    <name type="common">Western European hedgehog</name>
    <dbReference type="NCBI Taxonomy" id="9365"/>
    <lineage>
        <taxon>Eukaryota</taxon>
        <taxon>Metazoa</taxon>
        <taxon>Chordata</taxon>
        <taxon>Craniata</taxon>
        <taxon>Vertebrata</taxon>
        <taxon>Euteleostomi</taxon>
        <taxon>Mammalia</taxon>
        <taxon>Eutheria</taxon>
        <taxon>Laurasiatheria</taxon>
        <taxon>Eulipotyphla</taxon>
        <taxon>Erinaceidae</taxon>
        <taxon>Erinaceinae</taxon>
        <taxon>Erinaceus</taxon>
    </lineage>
</organism>
<comment type="similarity">
    <text evidence="2">Belongs to the TCF/LEF family.</text>
</comment>
<feature type="compositionally biased region" description="Basic and acidic residues" evidence="10">
    <location>
        <begin position="388"/>
        <end position="399"/>
    </location>
</feature>
<dbReference type="Gene3D" id="1.10.30.10">
    <property type="entry name" value="High mobility group box domain"/>
    <property type="match status" value="1"/>
</dbReference>
<dbReference type="InterPro" id="IPR013558">
    <property type="entry name" value="CTNNB1-bd_N"/>
</dbReference>
<dbReference type="Pfam" id="PF08347">
    <property type="entry name" value="CTNNB1_binding"/>
    <property type="match status" value="2"/>
</dbReference>
<dbReference type="Pfam" id="PF00505">
    <property type="entry name" value="HMG_box"/>
    <property type="match status" value="1"/>
</dbReference>
<dbReference type="Proteomes" id="UP001652624">
    <property type="component" value="Chromosome 14"/>
</dbReference>
<evidence type="ECO:0000256" key="2">
    <source>
        <dbReference type="ARBA" id="ARBA00006569"/>
    </source>
</evidence>
<dbReference type="PANTHER" id="PTHR10373:SF32">
    <property type="entry name" value="TRANSCRIPTION FACTOR 7-LIKE 2"/>
    <property type="match status" value="1"/>
</dbReference>
<feature type="domain" description="HMG box" evidence="11">
    <location>
        <begin position="403"/>
        <end position="471"/>
    </location>
</feature>
<feature type="compositionally biased region" description="Polar residues" evidence="10">
    <location>
        <begin position="371"/>
        <end position="381"/>
    </location>
</feature>
<keyword evidence="4" id="KW-0805">Transcription regulation</keyword>
<dbReference type="GeneID" id="103110804"/>
<evidence type="ECO:0000256" key="10">
    <source>
        <dbReference type="SAM" id="MobiDB-lite"/>
    </source>
</evidence>
<feature type="DNA-binding region" description="HMG box" evidence="9">
    <location>
        <begin position="403"/>
        <end position="471"/>
    </location>
</feature>
<feature type="region of interest" description="Disordered" evidence="10">
    <location>
        <begin position="1"/>
        <end position="96"/>
    </location>
</feature>
<evidence type="ECO:0000256" key="6">
    <source>
        <dbReference type="ARBA" id="ARBA00023159"/>
    </source>
</evidence>
<feature type="compositionally biased region" description="Basic and acidic residues" evidence="10">
    <location>
        <begin position="19"/>
        <end position="43"/>
    </location>
</feature>
<evidence type="ECO:0000256" key="4">
    <source>
        <dbReference type="ARBA" id="ARBA00023015"/>
    </source>
</evidence>
<dbReference type="CDD" id="cd21996">
    <property type="entry name" value="HMG-box_TCF7-like"/>
    <property type="match status" value="1"/>
</dbReference>
<dbReference type="PANTHER" id="PTHR10373">
    <property type="entry name" value="TRANSCRIPTION FACTOR 7 FAMILY MEMBER"/>
    <property type="match status" value="1"/>
</dbReference>
<evidence type="ECO:0000256" key="1">
    <source>
        <dbReference type="ARBA" id="ARBA00004123"/>
    </source>
</evidence>
<keyword evidence="7" id="KW-0804">Transcription</keyword>
<proteinExistence type="inferred from homology"/>
<gene>
    <name evidence="13" type="primary">TCF7L2</name>
</gene>
<feature type="compositionally biased region" description="Low complexity" evidence="10">
    <location>
        <begin position="629"/>
        <end position="652"/>
    </location>
</feature>